<evidence type="ECO:0000256" key="1">
    <source>
        <dbReference type="SAM" id="MobiDB-lite"/>
    </source>
</evidence>
<reference evidence="3" key="1">
    <citation type="submission" date="2013-09" db="EMBL/GenBank/DDBJ databases">
        <title>Corchorus olitorius genome sequencing.</title>
        <authorList>
            <person name="Alam M."/>
            <person name="Haque M.S."/>
            <person name="Islam M.S."/>
            <person name="Emdad E.M."/>
            <person name="Islam M.M."/>
            <person name="Ahmed B."/>
            <person name="Halim A."/>
            <person name="Hossen Q.M.M."/>
            <person name="Hossain M.Z."/>
            <person name="Ahmed R."/>
            <person name="Khan M.M."/>
            <person name="Islam R."/>
            <person name="Rashid M.M."/>
            <person name="Khan S.A."/>
            <person name="Rahman M.S."/>
            <person name="Alam M."/>
            <person name="Yahiya A.S."/>
            <person name="Khan M.S."/>
            <person name="Azam M.S."/>
            <person name="Haque T."/>
            <person name="Lashkar M.Z.H."/>
            <person name="Akhand A.I."/>
            <person name="Morshed G."/>
            <person name="Roy S."/>
            <person name="Uddin K.S."/>
            <person name="Rabeya T."/>
            <person name="Hossain A.S."/>
            <person name="Chowdhury A."/>
            <person name="Snigdha A.R."/>
            <person name="Mortoza M.S."/>
            <person name="Matin S.A."/>
            <person name="Hoque S.M.E."/>
            <person name="Islam M.K."/>
            <person name="Roy D.K."/>
            <person name="Haider R."/>
            <person name="Moosa M.M."/>
            <person name="Elias S.M."/>
            <person name="Hasan A.M."/>
            <person name="Jahan S."/>
            <person name="Shafiuddin M."/>
            <person name="Mahmood N."/>
            <person name="Shommy N.S."/>
        </authorList>
    </citation>
    <scope>NUCLEOTIDE SEQUENCE [LARGE SCALE GENOMIC DNA]</scope>
    <source>
        <strain evidence="3">cv. O-4</strain>
    </source>
</reference>
<evidence type="ECO:0000313" key="3">
    <source>
        <dbReference type="Proteomes" id="UP000187203"/>
    </source>
</evidence>
<organism evidence="2 3">
    <name type="scientific">Corchorus olitorius</name>
    <dbReference type="NCBI Taxonomy" id="93759"/>
    <lineage>
        <taxon>Eukaryota</taxon>
        <taxon>Viridiplantae</taxon>
        <taxon>Streptophyta</taxon>
        <taxon>Embryophyta</taxon>
        <taxon>Tracheophyta</taxon>
        <taxon>Spermatophyta</taxon>
        <taxon>Magnoliopsida</taxon>
        <taxon>eudicotyledons</taxon>
        <taxon>Gunneridae</taxon>
        <taxon>Pentapetalae</taxon>
        <taxon>rosids</taxon>
        <taxon>malvids</taxon>
        <taxon>Malvales</taxon>
        <taxon>Malvaceae</taxon>
        <taxon>Grewioideae</taxon>
        <taxon>Apeibeae</taxon>
        <taxon>Corchorus</taxon>
    </lineage>
</organism>
<dbReference type="Proteomes" id="UP000187203">
    <property type="component" value="Unassembled WGS sequence"/>
</dbReference>
<evidence type="ECO:0000313" key="2">
    <source>
        <dbReference type="EMBL" id="OMO94312.1"/>
    </source>
</evidence>
<feature type="compositionally biased region" description="Basic residues" evidence="1">
    <location>
        <begin position="22"/>
        <end position="31"/>
    </location>
</feature>
<protein>
    <submittedName>
        <fullName evidence="2">Uncharacterized protein</fullName>
    </submittedName>
</protein>
<name>A0A1R3JHJ9_9ROSI</name>
<keyword evidence="3" id="KW-1185">Reference proteome</keyword>
<accession>A0A1R3JHJ9</accession>
<proteinExistence type="predicted"/>
<dbReference type="AlphaFoldDB" id="A0A1R3JHJ9"/>
<dbReference type="EMBL" id="AWUE01016081">
    <property type="protein sequence ID" value="OMO94312.1"/>
    <property type="molecule type" value="Genomic_DNA"/>
</dbReference>
<gene>
    <name evidence="2" type="ORF">COLO4_16411</name>
</gene>
<feature type="region of interest" description="Disordered" evidence="1">
    <location>
        <begin position="1"/>
        <end position="31"/>
    </location>
</feature>
<sequence length="31" mass="3264">MALSSVASVVDPTAQEASVAAVRKRKRSGYQ</sequence>
<comment type="caution">
    <text evidence="2">The sequence shown here is derived from an EMBL/GenBank/DDBJ whole genome shotgun (WGS) entry which is preliminary data.</text>
</comment>